<feature type="domain" description="Fibronectin type-III" evidence="33">
    <location>
        <begin position="1479"/>
        <end position="1569"/>
    </location>
</feature>
<evidence type="ECO:0000256" key="8">
    <source>
        <dbReference type="ARBA" id="ARBA00022473"/>
    </source>
</evidence>
<dbReference type="CDD" id="cd01482">
    <property type="entry name" value="vWA_collagen_alphaI-XII-like"/>
    <property type="match status" value="1"/>
</dbReference>
<keyword evidence="10" id="KW-0964">Secreted</keyword>
<evidence type="ECO:0000256" key="18">
    <source>
        <dbReference type="ARBA" id="ARBA00022853"/>
    </source>
</evidence>
<evidence type="ECO:0000256" key="24">
    <source>
        <dbReference type="ARBA" id="ARBA00023242"/>
    </source>
</evidence>
<keyword evidence="9" id="KW-0678">Repressor</keyword>
<accession>A0A673H6L1</accession>
<feature type="domain" description="SWIRM" evidence="34">
    <location>
        <begin position="275"/>
        <end position="373"/>
    </location>
</feature>
<dbReference type="InterPro" id="IPR036388">
    <property type="entry name" value="WH-like_DNA-bd_sf"/>
</dbReference>
<dbReference type="FunFam" id="1.10.10.10:FF:000232">
    <property type="entry name" value="lysine-specific histone demethylase 1B"/>
    <property type="match status" value="1"/>
</dbReference>
<evidence type="ECO:0000256" key="19">
    <source>
        <dbReference type="ARBA" id="ARBA00023002"/>
    </source>
</evidence>
<dbReference type="InterPro" id="IPR007526">
    <property type="entry name" value="SWIRM"/>
</dbReference>
<keyword evidence="7" id="KW-0158">Chromosome</keyword>
<evidence type="ECO:0000256" key="26">
    <source>
        <dbReference type="ARBA" id="ARBA00051715"/>
    </source>
</evidence>
<evidence type="ECO:0000256" key="3">
    <source>
        <dbReference type="ARBA" id="ARBA00004123"/>
    </source>
</evidence>
<evidence type="ECO:0000256" key="2">
    <source>
        <dbReference type="ARBA" id="ARBA00001974"/>
    </source>
</evidence>
<feature type="domain" description="Fibronectin type-III" evidence="33">
    <location>
        <begin position="880"/>
        <end position="977"/>
    </location>
</feature>
<keyword evidence="12" id="KW-0285">Flavoprotein</keyword>
<keyword evidence="21" id="KW-0176">Collagen</keyword>
<evidence type="ECO:0000256" key="4">
    <source>
        <dbReference type="ARBA" id="ARBA00004239"/>
    </source>
</evidence>
<evidence type="ECO:0000256" key="5">
    <source>
        <dbReference type="ARBA" id="ARBA00004286"/>
    </source>
</evidence>
<keyword evidence="19" id="KW-0560">Oxidoreductase</keyword>
<comment type="catalytic activity">
    <reaction evidence="26">
        <text>N(6),N(6)-dimethyl-L-lysyl(4)-[histone H3] + 2 A + 2 H2O = L-lysyl(4)-[histone H3] + 2 formaldehyde + 2 AH2</text>
        <dbReference type="Rhea" id="RHEA:60244"/>
        <dbReference type="Rhea" id="RHEA-COMP:15540"/>
        <dbReference type="Rhea" id="RHEA-COMP:15547"/>
        <dbReference type="ChEBI" id="CHEBI:13193"/>
        <dbReference type="ChEBI" id="CHEBI:15377"/>
        <dbReference type="ChEBI" id="CHEBI:16842"/>
        <dbReference type="ChEBI" id="CHEBI:17499"/>
        <dbReference type="ChEBI" id="CHEBI:29969"/>
        <dbReference type="ChEBI" id="CHEBI:61976"/>
        <dbReference type="EC" id="1.14.99.66"/>
    </reaction>
    <physiologicalReaction direction="left-to-right" evidence="26">
        <dbReference type="Rhea" id="RHEA:60245"/>
    </physiologicalReaction>
</comment>
<dbReference type="SUPFAM" id="SSF46689">
    <property type="entry name" value="Homeodomain-like"/>
    <property type="match status" value="1"/>
</dbReference>
<dbReference type="Proteomes" id="UP000472270">
    <property type="component" value="Unassembled WGS sequence"/>
</dbReference>
<evidence type="ECO:0000256" key="28">
    <source>
        <dbReference type="ARBA" id="ARBA00065941"/>
    </source>
</evidence>
<evidence type="ECO:0000256" key="17">
    <source>
        <dbReference type="ARBA" id="ARBA00022833"/>
    </source>
</evidence>
<dbReference type="GO" id="GO:0050660">
    <property type="term" value="F:flavin adenine dinucleotide binding"/>
    <property type="evidence" value="ECO:0007669"/>
    <property type="project" value="UniProtKB-ARBA"/>
</dbReference>
<evidence type="ECO:0000256" key="10">
    <source>
        <dbReference type="ARBA" id="ARBA00022525"/>
    </source>
</evidence>
<dbReference type="FunFam" id="3.40.50.410:FF:000001">
    <property type="entry name" value="Collagen, type XII, alpha 1"/>
    <property type="match status" value="1"/>
</dbReference>
<comment type="subcellular location">
    <subcellularLocation>
        <location evidence="5">Chromosome</location>
    </subcellularLocation>
    <subcellularLocation>
        <location evidence="3">Nucleus</location>
    </subcellularLocation>
    <subcellularLocation>
        <location evidence="4">Secreted</location>
        <location evidence="4">Extracellular space</location>
    </subcellularLocation>
</comment>
<evidence type="ECO:0000256" key="30">
    <source>
        <dbReference type="ARBA" id="ARBA00083218"/>
    </source>
</evidence>
<keyword evidence="22" id="KW-0804">Transcription</keyword>
<feature type="domain" description="Fibronectin type-III" evidence="33">
    <location>
        <begin position="1208"/>
        <end position="1298"/>
    </location>
</feature>
<name>A0A673H6L1_9TELE</name>
<dbReference type="PANTHER" id="PTHR10742">
    <property type="entry name" value="FLAVIN MONOAMINE OXIDASE"/>
    <property type="match status" value="1"/>
</dbReference>
<proteinExistence type="inferred from homology"/>
<dbReference type="InterPro" id="IPR036116">
    <property type="entry name" value="FN3_sf"/>
</dbReference>
<dbReference type="SMART" id="SM00327">
    <property type="entry name" value="VWA"/>
    <property type="match status" value="1"/>
</dbReference>
<dbReference type="Ensembl" id="ENSSRHT00000022434.1">
    <property type="protein sequence ID" value="ENSSRHP00000021756.1"/>
    <property type="gene ID" value="ENSSRHG00000011284.1"/>
</dbReference>
<evidence type="ECO:0000256" key="22">
    <source>
        <dbReference type="ARBA" id="ARBA00023163"/>
    </source>
</evidence>
<dbReference type="SUPFAM" id="SSF49265">
    <property type="entry name" value="Fibronectin type III"/>
    <property type="match status" value="5"/>
</dbReference>
<dbReference type="Pfam" id="PF07496">
    <property type="entry name" value="zf-CW"/>
    <property type="match status" value="1"/>
</dbReference>
<protein>
    <recommendedName>
        <fullName evidence="29">[histone-H3]-N(6),N(6)-dimethyl-L-lysine(4) FAD-dependent demethylase</fullName>
        <ecNumber evidence="29">1.14.99.66</ecNumber>
    </recommendedName>
    <alternativeName>
        <fullName evidence="30">Flavin-containing amine oxidase domain-containing protein 1</fullName>
    </alternativeName>
</protein>
<dbReference type="SUPFAM" id="SSF51905">
    <property type="entry name" value="FAD/NAD(P)-binding domain"/>
    <property type="match status" value="1"/>
</dbReference>
<evidence type="ECO:0000256" key="29">
    <source>
        <dbReference type="ARBA" id="ARBA00066706"/>
    </source>
</evidence>
<dbReference type="FunFam" id="2.60.40.10:FF:000480">
    <property type="entry name" value="Collagen, type XII, alpha 1"/>
    <property type="match status" value="1"/>
</dbReference>
<evidence type="ECO:0000256" key="1">
    <source>
        <dbReference type="ARBA" id="ARBA00001947"/>
    </source>
</evidence>
<evidence type="ECO:0000256" key="13">
    <source>
        <dbReference type="ARBA" id="ARBA00022723"/>
    </source>
</evidence>
<evidence type="ECO:0000256" key="20">
    <source>
        <dbReference type="ARBA" id="ARBA00023015"/>
    </source>
</evidence>
<dbReference type="Pfam" id="PF00092">
    <property type="entry name" value="VWA"/>
    <property type="match status" value="1"/>
</dbReference>
<reference evidence="36" key="2">
    <citation type="submission" date="2025-09" db="UniProtKB">
        <authorList>
            <consortium name="Ensembl"/>
        </authorList>
    </citation>
    <scope>IDENTIFICATION</scope>
</reference>
<evidence type="ECO:0000259" key="34">
    <source>
        <dbReference type="PROSITE" id="PS50934"/>
    </source>
</evidence>
<keyword evidence="14" id="KW-0677">Repeat</keyword>
<dbReference type="PANTHER" id="PTHR10742:SF410">
    <property type="entry name" value="LYSINE-SPECIFIC HISTONE DEMETHYLASE 2"/>
    <property type="match status" value="1"/>
</dbReference>
<dbReference type="GO" id="GO:0008270">
    <property type="term" value="F:zinc ion binding"/>
    <property type="evidence" value="ECO:0007669"/>
    <property type="project" value="UniProtKB-KW"/>
</dbReference>
<dbReference type="GO" id="GO:0005694">
    <property type="term" value="C:chromosome"/>
    <property type="evidence" value="ECO:0007669"/>
    <property type="project" value="UniProtKB-SubCell"/>
</dbReference>
<keyword evidence="23" id="KW-0325">Glycoprotein</keyword>
<feature type="domain" description="Fibronectin type-III" evidence="33">
    <location>
        <begin position="1299"/>
        <end position="1389"/>
    </location>
</feature>
<feature type="domain" description="CW-type" evidence="35">
    <location>
        <begin position="140"/>
        <end position="199"/>
    </location>
</feature>
<dbReference type="Pfam" id="PF01593">
    <property type="entry name" value="Amino_oxidase"/>
    <property type="match status" value="1"/>
</dbReference>
<evidence type="ECO:0000256" key="6">
    <source>
        <dbReference type="ARBA" id="ARBA00005995"/>
    </source>
</evidence>
<keyword evidence="15" id="KW-0863">Zinc-finger</keyword>
<evidence type="ECO:0000256" key="15">
    <source>
        <dbReference type="ARBA" id="ARBA00022771"/>
    </source>
</evidence>
<sequence>MLADSVGSGRCRGRKRSAAAVGGLDTGGRGRSSTPAAQTRRKVPEPGEDDDQSEKKFRKCEKSGCPATYPMCFASASERCARNGYTSRWYHLSCGEHFCNECFDHYYRSHKDGYETFSSWKQVWTSNGKSEPSLKAFMADQELPYWVHCTKADCGKWRQLSKDTHLSAALASSYRCGMKFNSSKAEGSDACSQPEDLRVAGVTDSWWLSMLILPPLFKDSPATPFLSCYYPDCVGMSPSASPSNHPPGNQRPEQRRAAQPHIPGLSPYFQPFYQPNECGKALCVRPDMMELDELYEFPEFSRDPTMYLALRNLVLAAWSRDCKEVLTLQKCAPHVIVRGLVRVRCVQELDRVLYFMNRKGLINTGALQIKWPLLPESQHNKVLVIGAGAAGLAAARQLQNFGMQVVVLEARERIGGRVWDDASLGVTVGCGAQIVNGCVNNPIALMCEQLGLQMHTLGVRCELIQEGGRVTDTALDKRMDFHFNAVLDAVSDWRKDKSQSQDAPLGEKIQEVYKTFLQESGIQFTDLEEKVLHFHLSNLEYACGSTLDQVSACSWDHNECFAQFSGDHTLLADGYSSVLHKLAQGLDIRLNTAVQHVDYSGEGVTVTSRCGSRWNAQKVLVTVPLALLQKSIIGFSPPLPDRKLKAIHSLGAGVIEKVALQFPTRFWDSKIQGADYFGHIPPCPEKRGLFSVFYDMCPQGDECVLMTVVTGEALSLLRDLQDSQVVDLCMSVLRELFQEQEVPDPLRFLVTRWSRDPWAQMSYSFVKTGGSGEAYDIIAEDVQGKLFFAGEMCCDAERESGPSETFLSVSANQRRGRVQLKGTRSLSAAEDPPLRCTRLFSSELALLCFYVVTAAERMQVRVLLVLILTSVLITRAQVPMPRRLRFKELSSNTLGVTWKEPKGAFDSYRLLYSTDSGDERELILSRSEPKAVIAGFDRRKEYSVKITAVRGAAQSKALLGRFTGWGSGSEVSDVSEPLGQQDTSADPQDNEIREVDVFTCRTPAVADIVILVDGSWSIGRINFRLVRMFLESLVRAFAVGSEHTRVGLAQYSGDPRIEWHLNTHSTKEAVIDAVKTLPYKGGNTLTGLALTYILENSFKAESGSRPDVPKIGILITDGKSQDDVLSPAQRLRDAGIELFAIGVKNADENELRAIASPPEETHMYNVADFSVMSSIVEGLTRSVCERVSELSREISGETDSYSTRSLDAPSNLVTSEVMARSFRVSWTHAAGPVEKYRVVYYSSSESRPEEVVVNGDDNSVVLRYLNSLTEYQITVFAIYSNAASEALRGSETTLALPTVSNLELHDITHSSMRARWREAEGASGYMILYAPLTEGDPADEKEVKVSDSVTQVELEGLTPATEYTVTVYALYGEEASDPMTAQETTLRLTPARNLRISDVSHSSAKLSWDAASRKVKGYRIVYVKTDAVETNKVEVGPVTTLLLRNLTSLTEYTVAIFALYDEGQAEPLTDSFTTSEVPLPLNLRSSDVSTDSFRVMWQDAASDVSFYRLTWRPAAGGETKEVLINDNSNWFVITGLKPLTEYEVSLSAIYRDESESDLVEISETTVARTTTVVTTTVRTTTAVQRLAIRNLQLSDMTTFSMRVSWDLLGPNVRQYRVSYISTRGDRAEQTVSV</sequence>
<dbReference type="SUPFAM" id="SSF53300">
    <property type="entry name" value="vWA-like"/>
    <property type="match status" value="1"/>
</dbReference>
<comment type="catalytic activity">
    <reaction evidence="25">
        <text>N(6)-methyl-L-lysyl(4)-[histone H3] + A + H2O = L-lysyl(4)-[histone H3] + formaldehyde + AH2</text>
        <dbReference type="Rhea" id="RHEA:60256"/>
        <dbReference type="Rhea" id="RHEA-COMP:15543"/>
        <dbReference type="Rhea" id="RHEA-COMP:15547"/>
        <dbReference type="ChEBI" id="CHEBI:13193"/>
        <dbReference type="ChEBI" id="CHEBI:15377"/>
        <dbReference type="ChEBI" id="CHEBI:16842"/>
        <dbReference type="ChEBI" id="CHEBI:17499"/>
        <dbReference type="ChEBI" id="CHEBI:29969"/>
        <dbReference type="ChEBI" id="CHEBI:61929"/>
    </reaction>
    <physiologicalReaction direction="left-to-right" evidence="25">
        <dbReference type="Rhea" id="RHEA:60257"/>
    </physiologicalReaction>
</comment>
<keyword evidence="18" id="KW-0156">Chromatin regulator</keyword>
<dbReference type="InterPro" id="IPR002937">
    <property type="entry name" value="Amino_oxidase"/>
</dbReference>
<dbReference type="Gene3D" id="3.30.40.100">
    <property type="match status" value="1"/>
</dbReference>
<reference evidence="36" key="1">
    <citation type="submission" date="2025-08" db="UniProtKB">
        <authorList>
            <consortium name="Ensembl"/>
        </authorList>
    </citation>
    <scope>IDENTIFICATION</scope>
</reference>
<dbReference type="SUPFAM" id="SSF54373">
    <property type="entry name" value="FAD-linked reductases, C-terminal domain"/>
    <property type="match status" value="1"/>
</dbReference>
<keyword evidence="37" id="KW-1185">Reference proteome</keyword>
<dbReference type="Gene3D" id="3.90.660.10">
    <property type="match status" value="1"/>
</dbReference>
<dbReference type="GO" id="GO:0140682">
    <property type="term" value="F:FAD-dependent H3K4me/H3K4me3 demethylase activity"/>
    <property type="evidence" value="ECO:0007669"/>
    <property type="project" value="UniProtKB-EC"/>
</dbReference>
<evidence type="ECO:0000256" key="11">
    <source>
        <dbReference type="ARBA" id="ARBA00022553"/>
    </source>
</evidence>
<dbReference type="InterPro" id="IPR050281">
    <property type="entry name" value="Flavin_monoamine_oxidase"/>
</dbReference>
<feature type="region of interest" description="Disordered" evidence="31">
    <location>
        <begin position="1"/>
        <end position="55"/>
    </location>
</feature>
<keyword evidence="16" id="KW-0274">FAD</keyword>
<dbReference type="CDD" id="cd00063">
    <property type="entry name" value="FN3"/>
    <property type="match status" value="5"/>
</dbReference>
<comment type="cofactor">
    <cofactor evidence="2">
        <name>FAD</name>
        <dbReference type="ChEBI" id="CHEBI:57692"/>
    </cofactor>
</comment>
<dbReference type="FunFam" id="2.60.40.10:FF:000234">
    <property type="entry name" value="Collagen, type XII, alpha 1"/>
    <property type="match status" value="3"/>
</dbReference>
<evidence type="ECO:0000259" key="33">
    <source>
        <dbReference type="PROSITE" id="PS50853"/>
    </source>
</evidence>
<evidence type="ECO:0000256" key="23">
    <source>
        <dbReference type="ARBA" id="ARBA00023180"/>
    </source>
</evidence>
<evidence type="ECO:0000256" key="7">
    <source>
        <dbReference type="ARBA" id="ARBA00022454"/>
    </source>
</evidence>
<dbReference type="InterPro" id="IPR036465">
    <property type="entry name" value="vWFA_dom_sf"/>
</dbReference>
<evidence type="ECO:0000256" key="16">
    <source>
        <dbReference type="ARBA" id="ARBA00022827"/>
    </source>
</evidence>
<comment type="cofactor">
    <cofactor evidence="1">
        <name>Zn(2+)</name>
        <dbReference type="ChEBI" id="CHEBI:29105"/>
    </cofactor>
</comment>
<dbReference type="InterPro" id="IPR036188">
    <property type="entry name" value="FAD/NAD-bd_sf"/>
</dbReference>
<comment type="function">
    <text evidence="27">Histone demethylase that demethylates 'Lys-4' of histone H3, a specific tag for epigenetic transcriptional activation, thereby acting as a corepressor. Required for de novo DNA methylation of a subset of imprinted genes during oogenesis. Acts by oxidizing the substrate by FAD to generate the corresponding imine that is subsequently hydrolyzed. Demethylates both mono- and di-methylated 'Lys-4' of histone H3. Has no effect on tri-methylated 'Lys-4', mono-, di- or tri-methylated 'Lys-9', mono-, di- or tri-methylated 'Lys-27', mono-, di- or tri-methylated 'Lys-36' of histone H3, or on mono-, di- or tri-methylated 'Lys-20' of histone H4. Alone, it is unable to demethylate H3K4me on nucleosomes and requires the presence of GLYR1 to achieve such activity, they form a multifunctional enzyme complex that modifies transcribed chromatin and facilitates Pol II transcription through nucleosomes.</text>
</comment>
<evidence type="ECO:0000256" key="9">
    <source>
        <dbReference type="ARBA" id="ARBA00022491"/>
    </source>
</evidence>
<evidence type="ECO:0000256" key="31">
    <source>
        <dbReference type="SAM" id="MobiDB-lite"/>
    </source>
</evidence>
<feature type="domain" description="VWFA" evidence="32">
    <location>
        <begin position="1007"/>
        <end position="1179"/>
    </location>
</feature>
<keyword evidence="13" id="KW-0479">Metal-binding</keyword>
<evidence type="ECO:0000259" key="32">
    <source>
        <dbReference type="PROSITE" id="PS50234"/>
    </source>
</evidence>
<keyword evidence="17" id="KW-0862">Zinc</keyword>
<dbReference type="Gene3D" id="3.40.50.410">
    <property type="entry name" value="von Willebrand factor, type A domain"/>
    <property type="match status" value="1"/>
</dbReference>
<dbReference type="PROSITE" id="PS51050">
    <property type="entry name" value="ZF_CW"/>
    <property type="match status" value="1"/>
</dbReference>
<dbReference type="PROSITE" id="PS50853">
    <property type="entry name" value="FN3"/>
    <property type="match status" value="6"/>
</dbReference>
<dbReference type="GO" id="GO:0040029">
    <property type="term" value="P:epigenetic regulation of gene expression"/>
    <property type="evidence" value="ECO:0007669"/>
    <property type="project" value="UniProtKB-ARBA"/>
</dbReference>
<feature type="domain" description="Fibronectin type-III" evidence="33">
    <location>
        <begin position="1587"/>
        <end position="1633"/>
    </location>
</feature>
<evidence type="ECO:0000259" key="35">
    <source>
        <dbReference type="PROSITE" id="PS51050"/>
    </source>
</evidence>
<keyword evidence="8" id="KW-0217">Developmental protein</keyword>
<evidence type="ECO:0000313" key="36">
    <source>
        <dbReference type="Ensembl" id="ENSSRHP00000021756.1"/>
    </source>
</evidence>
<dbReference type="SMART" id="SM00060">
    <property type="entry name" value="FN3"/>
    <property type="match status" value="5"/>
</dbReference>
<keyword evidence="20" id="KW-0805">Transcription regulation</keyword>
<evidence type="ECO:0000256" key="25">
    <source>
        <dbReference type="ARBA" id="ARBA00051126"/>
    </source>
</evidence>
<dbReference type="InterPro" id="IPR013783">
    <property type="entry name" value="Ig-like_fold"/>
</dbReference>
<dbReference type="InterPro" id="IPR011124">
    <property type="entry name" value="Znf_CW"/>
</dbReference>
<dbReference type="Gene3D" id="1.10.10.10">
    <property type="entry name" value="Winged helix-like DNA-binding domain superfamily/Winged helix DNA-binding domain"/>
    <property type="match status" value="1"/>
</dbReference>
<keyword evidence="11" id="KW-0597">Phosphoprotein</keyword>
<dbReference type="GO" id="GO:0005581">
    <property type="term" value="C:collagen trimer"/>
    <property type="evidence" value="ECO:0007669"/>
    <property type="project" value="UniProtKB-KW"/>
</dbReference>
<dbReference type="PROSITE" id="PS50934">
    <property type="entry name" value="SWIRM"/>
    <property type="match status" value="1"/>
</dbReference>
<dbReference type="PRINTS" id="PR00453">
    <property type="entry name" value="VWFADOMAIN"/>
</dbReference>
<dbReference type="PROSITE" id="PS50234">
    <property type="entry name" value="VWFA"/>
    <property type="match status" value="1"/>
</dbReference>
<evidence type="ECO:0000256" key="14">
    <source>
        <dbReference type="ARBA" id="ARBA00022737"/>
    </source>
</evidence>
<dbReference type="Pfam" id="PF00041">
    <property type="entry name" value="fn3"/>
    <property type="match status" value="5"/>
</dbReference>
<evidence type="ECO:0000256" key="21">
    <source>
        <dbReference type="ARBA" id="ARBA00023119"/>
    </source>
</evidence>
<comment type="subunit">
    <text evidence="28">Interacts with its cofactor GLYR1 at nucleosomes; this interaction stimulates H3K4me1 and H3K4me2 demethylation. In contrast to KDM1A, does not form a complex with RCOR1/CoREST. Possible accessory component of the polycomb repressive deubiquitinase (PR-DUB) complex, at least composed of BAP1, one of ASXL1, ASXL2 or (probably) ASXL3 and one of MBD5 or MBD6. The PR-DUB core associates with a number of accessory proteins, including FOXK1, FOXK2, KDM1B, HCFC1 and OGT; KDM1B specifically associates with ASXL2 PR-DUB complexes.</text>
</comment>
<dbReference type="Gene3D" id="2.60.40.10">
    <property type="entry name" value="Immunoglobulins"/>
    <property type="match status" value="5"/>
</dbReference>
<dbReference type="Gene3D" id="3.50.50.60">
    <property type="entry name" value="FAD/NAD(P)-binding domain"/>
    <property type="match status" value="1"/>
</dbReference>
<comment type="similarity">
    <text evidence="6">Belongs to the flavin monoamine oxidase family.</text>
</comment>
<dbReference type="Pfam" id="PF04433">
    <property type="entry name" value="SWIRM"/>
    <property type="match status" value="1"/>
</dbReference>
<dbReference type="InterPro" id="IPR002035">
    <property type="entry name" value="VWF_A"/>
</dbReference>
<evidence type="ECO:0000313" key="37">
    <source>
        <dbReference type="Proteomes" id="UP000472270"/>
    </source>
</evidence>
<dbReference type="GO" id="GO:0005576">
    <property type="term" value="C:extracellular region"/>
    <property type="evidence" value="ECO:0007669"/>
    <property type="project" value="UniProtKB-SubCell"/>
</dbReference>
<organism evidence="36 37">
    <name type="scientific">Sinocyclocheilus rhinocerous</name>
    <dbReference type="NCBI Taxonomy" id="307959"/>
    <lineage>
        <taxon>Eukaryota</taxon>
        <taxon>Metazoa</taxon>
        <taxon>Chordata</taxon>
        <taxon>Craniata</taxon>
        <taxon>Vertebrata</taxon>
        <taxon>Euteleostomi</taxon>
        <taxon>Actinopterygii</taxon>
        <taxon>Neopterygii</taxon>
        <taxon>Teleostei</taxon>
        <taxon>Ostariophysi</taxon>
        <taxon>Cypriniformes</taxon>
        <taxon>Cyprinidae</taxon>
        <taxon>Cyprininae</taxon>
        <taxon>Sinocyclocheilus</taxon>
    </lineage>
</organism>
<feature type="domain" description="Fibronectin type-III" evidence="33">
    <location>
        <begin position="1390"/>
        <end position="1478"/>
    </location>
</feature>
<dbReference type="InterPro" id="IPR009057">
    <property type="entry name" value="Homeodomain-like_sf"/>
</dbReference>
<dbReference type="EC" id="1.14.99.66" evidence="29"/>
<keyword evidence="24" id="KW-0539">Nucleus</keyword>
<evidence type="ECO:0000256" key="12">
    <source>
        <dbReference type="ARBA" id="ARBA00022630"/>
    </source>
</evidence>
<dbReference type="FunFam" id="3.30.40.100:FF:000002">
    <property type="entry name" value="Lysine-specific histone demethylase 1B"/>
    <property type="match status" value="1"/>
</dbReference>
<gene>
    <name evidence="36" type="primary">col14a1b</name>
</gene>
<dbReference type="InterPro" id="IPR003961">
    <property type="entry name" value="FN3_dom"/>
</dbReference>
<evidence type="ECO:0000256" key="27">
    <source>
        <dbReference type="ARBA" id="ARBA00053130"/>
    </source>
</evidence>
<dbReference type="GO" id="GO:0005634">
    <property type="term" value="C:nucleus"/>
    <property type="evidence" value="ECO:0007669"/>
    <property type="project" value="UniProtKB-SubCell"/>
</dbReference>